<dbReference type="EMBL" id="VANR01000001">
    <property type="protein sequence ID" value="TMM32455.1"/>
    <property type="molecule type" value="Genomic_DNA"/>
</dbReference>
<dbReference type="OrthoDB" id="282517at2"/>
<dbReference type="AlphaFoldDB" id="A0A5S3NB38"/>
<comment type="caution">
    <text evidence="1">The sequence shown here is derived from an EMBL/GenBank/DDBJ whole genome shotgun (WGS) entry which is preliminary data.</text>
</comment>
<reference evidence="1 2" key="1">
    <citation type="submission" date="2019-05" db="EMBL/GenBank/DDBJ databases">
        <title>Polaribacter aestuariivivens sp. nov., isolated from a tidal flat.</title>
        <authorList>
            <person name="Yoon J.-H."/>
        </authorList>
    </citation>
    <scope>NUCLEOTIDE SEQUENCE [LARGE SCALE GENOMIC DNA]</scope>
    <source>
        <strain evidence="1 2">DBTF-3</strain>
    </source>
</reference>
<accession>A0A5S3NB38</accession>
<keyword evidence="2" id="KW-1185">Reference proteome</keyword>
<evidence type="ECO:0000313" key="1">
    <source>
        <dbReference type="EMBL" id="TMM32455.1"/>
    </source>
</evidence>
<organism evidence="1 2">
    <name type="scientific">Polaribacter aestuariivivens</name>
    <dbReference type="NCBI Taxonomy" id="2304626"/>
    <lineage>
        <taxon>Bacteria</taxon>
        <taxon>Pseudomonadati</taxon>
        <taxon>Bacteroidota</taxon>
        <taxon>Flavobacteriia</taxon>
        <taxon>Flavobacteriales</taxon>
        <taxon>Flavobacteriaceae</taxon>
    </lineage>
</organism>
<evidence type="ECO:0000313" key="2">
    <source>
        <dbReference type="Proteomes" id="UP000307140"/>
    </source>
</evidence>
<proteinExistence type="predicted"/>
<name>A0A5S3NB38_9FLAO</name>
<gene>
    <name evidence="1" type="ORF">FDT66_03045</name>
</gene>
<protein>
    <submittedName>
        <fullName evidence="1">Uncharacterized protein</fullName>
    </submittedName>
</protein>
<dbReference type="RefSeq" id="WP_138534664.1">
    <property type="nucleotide sequence ID" value="NZ_VANR01000001.1"/>
</dbReference>
<dbReference type="Proteomes" id="UP000307140">
    <property type="component" value="Unassembled WGS sequence"/>
</dbReference>
<sequence length="136" mass="16387">MEKHWKLSNEEFEDKFSKNTFRPLWFTHEAHLRLAWIYINKYGKEIALKMYKNQLYDFAIKYKAETKFNATITFASIQIMSYYINKSVSNDFKNFIEEFPQLKNNFKEILRTHYSSDIFTSAEAKKNILQPDLVAF</sequence>